<dbReference type="InterPro" id="IPR019734">
    <property type="entry name" value="TPR_rpt"/>
</dbReference>
<gene>
    <name evidence="8" type="primary">cut9</name>
    <name evidence="8" type="ORF">GGI19_003049</name>
</gene>
<dbReference type="Gene3D" id="1.25.40.10">
    <property type="entry name" value="Tetratricopeptide repeat domain"/>
    <property type="match status" value="3"/>
</dbReference>
<keyword evidence="5" id="KW-0802">TPR repeat</keyword>
<keyword evidence="1" id="KW-0132">Cell division</keyword>
<dbReference type="GO" id="GO:0005737">
    <property type="term" value="C:cytoplasm"/>
    <property type="evidence" value="ECO:0007669"/>
    <property type="project" value="TreeGrafter"/>
</dbReference>
<proteinExistence type="predicted"/>
<dbReference type="OrthoDB" id="10006270at2759"/>
<keyword evidence="4" id="KW-0833">Ubl conjugation pathway</keyword>
<evidence type="ECO:0000313" key="9">
    <source>
        <dbReference type="Proteomes" id="UP001140011"/>
    </source>
</evidence>
<feature type="compositionally biased region" description="Acidic residues" evidence="7">
    <location>
        <begin position="1044"/>
        <end position="1069"/>
    </location>
</feature>
<dbReference type="GO" id="GO:0016567">
    <property type="term" value="P:protein ubiquitination"/>
    <property type="evidence" value="ECO:0007669"/>
    <property type="project" value="TreeGrafter"/>
</dbReference>
<organism evidence="8 9">
    <name type="scientific">Coemansia pectinata</name>
    <dbReference type="NCBI Taxonomy" id="1052879"/>
    <lineage>
        <taxon>Eukaryota</taxon>
        <taxon>Fungi</taxon>
        <taxon>Fungi incertae sedis</taxon>
        <taxon>Zoopagomycota</taxon>
        <taxon>Kickxellomycotina</taxon>
        <taxon>Kickxellomycetes</taxon>
        <taxon>Kickxellales</taxon>
        <taxon>Kickxellaceae</taxon>
        <taxon>Coemansia</taxon>
    </lineage>
</organism>
<keyword evidence="2" id="KW-0677">Repeat</keyword>
<dbReference type="PANTHER" id="PTHR12558:SF9">
    <property type="entry name" value="CELL DIVISION CYCLE PROTEIN 16 HOMOLOG"/>
    <property type="match status" value="1"/>
</dbReference>
<dbReference type="GO" id="GO:0045842">
    <property type="term" value="P:positive regulation of mitotic metaphase/anaphase transition"/>
    <property type="evidence" value="ECO:0007669"/>
    <property type="project" value="TreeGrafter"/>
</dbReference>
<keyword evidence="6" id="KW-0131">Cell cycle</keyword>
<dbReference type="EMBL" id="JANBUH010000180">
    <property type="protein sequence ID" value="KAJ2753558.1"/>
    <property type="molecule type" value="Genomic_DNA"/>
</dbReference>
<sequence length="1069" mass="113530">MSEVLAHLRGLRADCAKGLAWCSALVWAEKAFLLTDDVDDLLWLVDALVTNGQYRQAEEWLVNPLYTAKCLATPTGRYLATVIAMRLGRAEDALDVLNMDLGQTIGSLGARRDGMQAARPGAHTPTAARAGAHTPSAGSLLDEVPIIGKNSRQDKSSRDDSWCLGDPVASDGVRPLNPRAWMLYMQGAAVVQLSNVGGSETTPSIKSLRLRYPANATSAEPKTALGGMGTLVASIWVEALRADARCWEAWSGIREHGLLTCEEELQLVHSLDWTARCGGSKSVGQFFRDYCLATQTTFSLSNAVVEATDRLLSAYPRLTGDPALRAIQAARLLSLDRARACLEYTVCALEYRRVPDPNTTAIHITALTVLYAKDALFRIAHELAEEFGMSSIKRAEIEPADTSSLLGSGAIVGTGVTKSGATGMYGTPLSTPRVPSIGAAVAGTGRVRAGARGLLVPETPTRAGLNSVFAGGSSAAASAMRRPTAASGSFAMVARSVAQSASAAATAAWRGLWGLPTWTHPGPPVLATYPCALGPAQASSVNAEAAISTLGTFTTTNAQSVGSPTQYEFVGASLAWYAIGCYYLVSAARQALPDISQHEWALSGVFYRSGLAGTASGHAQSGSAMRHGQSLTPDAEHALAEARRWLAKTTLASPRSVVAWIAFAHTFIVAGEWESATRALHTAVGLCGCEDIVHSGGKDASGPIDSTQQTPKGGGPLAQDRDAAIRLERGSQLAHAPLASLGSVYLRMGDLGMAESCFDASARCLSGHRLEQWLASWKPSLDSLDNADVLEWCMSAQHSDNPVQLSSMADPQLLNDVGVLYYNKNQLVSARVFFIIALKALNLNFHMQHKLHSAFNPGSQKGGRRIVSPEFQAFSALYKANLGNTLRRLGSYDSALVCLQAAALNAPSSTDILLSEAFTLHLRAMELYSSSDTAFEFDLDKAIDTYHRILSSLPGDPVTTDLLTLALELSANIQNLPLFTDDLDIAKELEEPLGAFGLGDYNDKAGLPDGRYAYDSPPSGAVSDLSLAQHSDNVASEQASGVENSDDEAMEIEEDTEDNSGSESDMAMD</sequence>
<evidence type="ECO:0000256" key="4">
    <source>
        <dbReference type="ARBA" id="ARBA00022786"/>
    </source>
</evidence>
<dbReference type="InterPro" id="IPR011990">
    <property type="entry name" value="TPR-like_helical_dom_sf"/>
</dbReference>
<dbReference type="GO" id="GO:0031145">
    <property type="term" value="P:anaphase-promoting complex-dependent catabolic process"/>
    <property type="evidence" value="ECO:0007669"/>
    <property type="project" value="TreeGrafter"/>
</dbReference>
<dbReference type="SMART" id="SM00028">
    <property type="entry name" value="TPR"/>
    <property type="match status" value="3"/>
</dbReference>
<dbReference type="AlphaFoldDB" id="A0A9W8H151"/>
<evidence type="ECO:0000313" key="8">
    <source>
        <dbReference type="EMBL" id="KAJ2753558.1"/>
    </source>
</evidence>
<feature type="compositionally biased region" description="Polar residues" evidence="7">
    <location>
        <begin position="1026"/>
        <end position="1043"/>
    </location>
</feature>
<feature type="region of interest" description="Disordered" evidence="7">
    <location>
        <begin position="115"/>
        <end position="138"/>
    </location>
</feature>
<evidence type="ECO:0000256" key="6">
    <source>
        <dbReference type="ARBA" id="ARBA00023306"/>
    </source>
</evidence>
<evidence type="ECO:0000256" key="7">
    <source>
        <dbReference type="SAM" id="MobiDB-lite"/>
    </source>
</evidence>
<comment type="caution">
    <text evidence="8">The sequence shown here is derived from an EMBL/GenBank/DDBJ whole genome shotgun (WGS) entry which is preliminary data.</text>
</comment>
<dbReference type="GO" id="GO:0005680">
    <property type="term" value="C:anaphase-promoting complex"/>
    <property type="evidence" value="ECO:0007669"/>
    <property type="project" value="TreeGrafter"/>
</dbReference>
<dbReference type="Proteomes" id="UP001140011">
    <property type="component" value="Unassembled WGS sequence"/>
</dbReference>
<evidence type="ECO:0000256" key="2">
    <source>
        <dbReference type="ARBA" id="ARBA00022737"/>
    </source>
</evidence>
<evidence type="ECO:0000256" key="3">
    <source>
        <dbReference type="ARBA" id="ARBA00022776"/>
    </source>
</evidence>
<name>A0A9W8H151_9FUNG</name>
<keyword evidence="9" id="KW-1185">Reference proteome</keyword>
<feature type="region of interest" description="Disordered" evidence="7">
    <location>
        <begin position="698"/>
        <end position="718"/>
    </location>
</feature>
<accession>A0A9W8H151</accession>
<protein>
    <submittedName>
        <fullName evidence="8">Anaphase-promoting complex subunit Cut9</fullName>
    </submittedName>
</protein>
<feature type="region of interest" description="Disordered" evidence="7">
    <location>
        <begin position="1009"/>
        <end position="1069"/>
    </location>
</feature>
<evidence type="ECO:0000256" key="5">
    <source>
        <dbReference type="ARBA" id="ARBA00022803"/>
    </source>
</evidence>
<reference evidence="8" key="1">
    <citation type="submission" date="2022-07" db="EMBL/GenBank/DDBJ databases">
        <title>Phylogenomic reconstructions and comparative analyses of Kickxellomycotina fungi.</title>
        <authorList>
            <person name="Reynolds N.K."/>
            <person name="Stajich J.E."/>
            <person name="Barry K."/>
            <person name="Grigoriev I.V."/>
            <person name="Crous P."/>
            <person name="Smith M.E."/>
        </authorList>
    </citation>
    <scope>NUCLEOTIDE SEQUENCE</scope>
    <source>
        <strain evidence="8">BCRC 34297</strain>
    </source>
</reference>
<keyword evidence="3" id="KW-0498">Mitosis</keyword>
<evidence type="ECO:0000256" key="1">
    <source>
        <dbReference type="ARBA" id="ARBA00022618"/>
    </source>
</evidence>
<dbReference type="PANTHER" id="PTHR12558">
    <property type="entry name" value="CELL DIVISION CYCLE 16,23,27"/>
    <property type="match status" value="1"/>
</dbReference>
<dbReference type="GO" id="GO:0051301">
    <property type="term" value="P:cell division"/>
    <property type="evidence" value="ECO:0007669"/>
    <property type="project" value="UniProtKB-KW"/>
</dbReference>
<dbReference type="SUPFAM" id="SSF48452">
    <property type="entry name" value="TPR-like"/>
    <property type="match status" value="1"/>
</dbReference>